<accession>A0A6A6Y9L2</accession>
<evidence type="ECO:0000313" key="1">
    <source>
        <dbReference type="EMBL" id="KAF2804674.1"/>
    </source>
</evidence>
<evidence type="ECO:0000313" key="2">
    <source>
        <dbReference type="Proteomes" id="UP000504636"/>
    </source>
</evidence>
<dbReference type="RefSeq" id="XP_033571638.1">
    <property type="nucleotide sequence ID" value="XM_033712772.1"/>
</dbReference>
<dbReference type="GeneID" id="54453665"/>
<name>A0A6A6Y9L2_9PEZI</name>
<reference evidence="3" key="3">
    <citation type="submission" date="2025-04" db="UniProtKB">
        <authorList>
            <consortium name="RefSeq"/>
        </authorList>
    </citation>
    <scope>IDENTIFICATION</scope>
    <source>
        <strain evidence="3">CBS 304.34</strain>
    </source>
</reference>
<gene>
    <name evidence="1 3" type="ORF">BDZ99DRAFT_150245</name>
</gene>
<reference evidence="1 3" key="1">
    <citation type="journal article" date="2020" name="Stud. Mycol.">
        <title>101 Dothideomycetes genomes: a test case for predicting lifestyles and emergence of pathogens.</title>
        <authorList>
            <person name="Haridas S."/>
            <person name="Albert R."/>
            <person name="Binder M."/>
            <person name="Bloem J."/>
            <person name="Labutti K."/>
            <person name="Salamov A."/>
            <person name="Andreopoulos B."/>
            <person name="Baker S."/>
            <person name="Barry K."/>
            <person name="Bills G."/>
            <person name="Bluhm B."/>
            <person name="Cannon C."/>
            <person name="Castanera R."/>
            <person name="Culley D."/>
            <person name="Daum C."/>
            <person name="Ezra D."/>
            <person name="Gonzalez J."/>
            <person name="Henrissat B."/>
            <person name="Kuo A."/>
            <person name="Liang C."/>
            <person name="Lipzen A."/>
            <person name="Lutzoni F."/>
            <person name="Magnuson J."/>
            <person name="Mondo S."/>
            <person name="Nolan M."/>
            <person name="Ohm R."/>
            <person name="Pangilinan J."/>
            <person name="Park H.-J."/>
            <person name="Ramirez L."/>
            <person name="Alfaro M."/>
            <person name="Sun H."/>
            <person name="Tritt A."/>
            <person name="Yoshinaga Y."/>
            <person name="Zwiers L.-H."/>
            <person name="Turgeon B."/>
            <person name="Goodwin S."/>
            <person name="Spatafora J."/>
            <person name="Crous P."/>
            <person name="Grigoriev I."/>
        </authorList>
    </citation>
    <scope>NUCLEOTIDE SEQUENCE</scope>
    <source>
        <strain evidence="1 3">CBS 304.34</strain>
    </source>
</reference>
<evidence type="ECO:0000313" key="3">
    <source>
        <dbReference type="RefSeq" id="XP_033571638.1"/>
    </source>
</evidence>
<reference evidence="3" key="2">
    <citation type="submission" date="2020-04" db="EMBL/GenBank/DDBJ databases">
        <authorList>
            <consortium name="NCBI Genome Project"/>
        </authorList>
    </citation>
    <scope>NUCLEOTIDE SEQUENCE</scope>
    <source>
        <strain evidence="3">CBS 304.34</strain>
    </source>
</reference>
<keyword evidence="2" id="KW-1185">Reference proteome</keyword>
<dbReference type="Proteomes" id="UP000504636">
    <property type="component" value="Unplaced"/>
</dbReference>
<protein>
    <submittedName>
        <fullName evidence="1 3">Uncharacterized protein</fullName>
    </submittedName>
</protein>
<organism evidence="1">
    <name type="scientific">Mytilinidion resinicola</name>
    <dbReference type="NCBI Taxonomy" id="574789"/>
    <lineage>
        <taxon>Eukaryota</taxon>
        <taxon>Fungi</taxon>
        <taxon>Dikarya</taxon>
        <taxon>Ascomycota</taxon>
        <taxon>Pezizomycotina</taxon>
        <taxon>Dothideomycetes</taxon>
        <taxon>Pleosporomycetidae</taxon>
        <taxon>Mytilinidiales</taxon>
        <taxon>Mytilinidiaceae</taxon>
        <taxon>Mytilinidion</taxon>
    </lineage>
</organism>
<proteinExistence type="predicted"/>
<sequence length="176" mass="20801">MCRYRALIWSCGHSRTFRLSTCRGTKQTWRRFGHELRRRVDCREEAAEISLRLSKPCKDCRRAELLADIEAQWAQSRLFADELYLRCMEADALNVVDDADMDWFKLCGSEREKYRHRCVRVRNWITAREHRLPGLRSSPAWTKCAIASPLARDLEGNPAWDEKIPIKRRVRAHLVE</sequence>
<dbReference type="AlphaFoldDB" id="A0A6A6Y9L2"/>
<dbReference type="EMBL" id="MU003712">
    <property type="protein sequence ID" value="KAF2804674.1"/>
    <property type="molecule type" value="Genomic_DNA"/>
</dbReference>
<dbReference type="OrthoDB" id="3912802at2759"/>